<feature type="transmembrane region" description="Helical" evidence="1">
    <location>
        <begin position="57"/>
        <end position="77"/>
    </location>
</feature>
<dbReference type="InterPro" id="IPR007165">
    <property type="entry name" value="Phage_holin_4_2"/>
</dbReference>
<dbReference type="PANTHER" id="PTHR37309:SF1">
    <property type="entry name" value="SLR0284 PROTEIN"/>
    <property type="match status" value="1"/>
</dbReference>
<organism evidence="2 3">
    <name type="scientific">Kyrpidia spormannii</name>
    <dbReference type="NCBI Taxonomy" id="2055160"/>
    <lineage>
        <taxon>Bacteria</taxon>
        <taxon>Bacillati</taxon>
        <taxon>Bacillota</taxon>
        <taxon>Bacilli</taxon>
        <taxon>Bacillales</taxon>
        <taxon>Alicyclobacillaceae</taxon>
        <taxon>Kyrpidia</taxon>
    </lineage>
</organism>
<feature type="transmembrane region" description="Helical" evidence="1">
    <location>
        <begin position="89"/>
        <end position="110"/>
    </location>
</feature>
<evidence type="ECO:0000313" key="3">
    <source>
        <dbReference type="Proteomes" id="UP000231932"/>
    </source>
</evidence>
<keyword evidence="3" id="KW-1185">Reference proteome</keyword>
<name>A0A2K8N377_9BACL</name>
<sequence length="113" mass="12247">MRWIVSLIVNALALLLAARWIDGIHVRGFGSAVIAALILGIVNTLIRPILLFFTLPLNIITLGLFTFVINGFLFYLVGNLVQGFEVRTLGAAILGSLLVTVVSFIVNKVISIL</sequence>
<evidence type="ECO:0000256" key="1">
    <source>
        <dbReference type="SAM" id="Phobius"/>
    </source>
</evidence>
<dbReference type="PANTHER" id="PTHR37309">
    <property type="entry name" value="SLR0284 PROTEIN"/>
    <property type="match status" value="1"/>
</dbReference>
<dbReference type="OrthoDB" id="7205479at2"/>
<dbReference type="Pfam" id="PF04020">
    <property type="entry name" value="Phage_holin_4_2"/>
    <property type="match status" value="1"/>
</dbReference>
<dbReference type="AlphaFoldDB" id="A0A2K8N377"/>
<dbReference type="Proteomes" id="UP000231932">
    <property type="component" value="Chromosome"/>
</dbReference>
<protein>
    <recommendedName>
        <fullName evidence="4">Phage holin family protein</fullName>
    </recommendedName>
</protein>
<dbReference type="RefSeq" id="WP_100666797.1">
    <property type="nucleotide sequence ID" value="NZ_CP024955.1"/>
</dbReference>
<dbReference type="EMBL" id="CP024955">
    <property type="protein sequence ID" value="ATY83961.1"/>
    <property type="molecule type" value="Genomic_DNA"/>
</dbReference>
<keyword evidence="1" id="KW-0472">Membrane</keyword>
<gene>
    <name evidence="2" type="ORF">CVV65_02445</name>
</gene>
<reference evidence="3" key="1">
    <citation type="submission" date="2017-11" db="EMBL/GenBank/DDBJ databases">
        <title>Complete Genome Sequence of Kyrpidia sp. Strain EA-1, a thermophilic, hydrogen-oxidizing Bacterium, isolated from the Azores.</title>
        <authorList>
            <person name="Reiner J.E."/>
            <person name="Lapp C.J."/>
            <person name="Bunk B."/>
            <person name="Gescher J."/>
        </authorList>
    </citation>
    <scope>NUCLEOTIDE SEQUENCE [LARGE SCALE GENOMIC DNA]</scope>
    <source>
        <strain evidence="3">EA-1</strain>
    </source>
</reference>
<keyword evidence="1" id="KW-1133">Transmembrane helix</keyword>
<dbReference type="KEGG" id="kyr:CVV65_02445"/>
<evidence type="ECO:0008006" key="4">
    <source>
        <dbReference type="Google" id="ProtNLM"/>
    </source>
</evidence>
<accession>A0A2K8N377</accession>
<evidence type="ECO:0000313" key="2">
    <source>
        <dbReference type="EMBL" id="ATY83961.1"/>
    </source>
</evidence>
<keyword evidence="1" id="KW-0812">Transmembrane</keyword>
<proteinExistence type="predicted"/>
<feature type="transmembrane region" description="Helical" evidence="1">
    <location>
        <begin position="29"/>
        <end position="50"/>
    </location>
</feature>